<name>A0A8S5MMN6_9CAUD</name>
<feature type="coiled-coil region" evidence="1">
    <location>
        <begin position="113"/>
        <end position="140"/>
    </location>
</feature>
<protein>
    <submittedName>
        <fullName evidence="2">Nucleotide modification associated domain 5</fullName>
    </submittedName>
</protein>
<proteinExistence type="predicted"/>
<dbReference type="EMBL" id="BK014938">
    <property type="protein sequence ID" value="DAD83534.1"/>
    <property type="molecule type" value="Genomic_DNA"/>
</dbReference>
<sequence length="200" mass="23175">MKSIRLNNSDREDIVKGLLKPIQKEISEELKIFGDFISEIIKQEIGQKVWEFHILYPHALSVKKSLYLGDSSLFGGFGVKLVDYAIVNLTIDYIEGIFDLKDVLHQDKYFSSASKFLKKIDSLQKERRTLKNECQCALEYINTSKQLEEQFPEAYKVFLELYKDKETSITKCDKIENLRAELSKFNKNENSDTSTINKGI</sequence>
<accession>A0A8S5MMN6</accession>
<organism evidence="2">
    <name type="scientific">Siphoviridae sp. ctxc31</name>
    <dbReference type="NCBI Taxonomy" id="2826520"/>
    <lineage>
        <taxon>Viruses</taxon>
        <taxon>Duplodnaviria</taxon>
        <taxon>Heunggongvirae</taxon>
        <taxon>Uroviricota</taxon>
        <taxon>Caudoviricetes</taxon>
    </lineage>
</organism>
<evidence type="ECO:0000256" key="1">
    <source>
        <dbReference type="SAM" id="Coils"/>
    </source>
</evidence>
<keyword evidence="1" id="KW-0175">Coiled coil</keyword>
<reference evidence="2" key="1">
    <citation type="journal article" date="2021" name="Proc. Natl. Acad. Sci. U.S.A.">
        <title>A Catalog of Tens of Thousands of Viruses from Human Metagenomes Reveals Hidden Associations with Chronic Diseases.</title>
        <authorList>
            <person name="Tisza M.J."/>
            <person name="Buck C.B."/>
        </authorList>
    </citation>
    <scope>NUCLEOTIDE SEQUENCE</scope>
    <source>
        <strain evidence="2">Ctxc31</strain>
    </source>
</reference>
<evidence type="ECO:0000313" key="2">
    <source>
        <dbReference type="EMBL" id="DAD83534.1"/>
    </source>
</evidence>